<dbReference type="SUPFAM" id="SSF158710">
    <property type="entry name" value="PSPTO4464-like"/>
    <property type="match status" value="1"/>
</dbReference>
<dbReference type="NCBIfam" id="NF003593">
    <property type="entry name" value="PRK05255.1-1"/>
    <property type="match status" value="1"/>
</dbReference>
<dbReference type="GO" id="GO:0005829">
    <property type="term" value="C:cytosol"/>
    <property type="evidence" value="ECO:0007669"/>
    <property type="project" value="TreeGrafter"/>
</dbReference>
<evidence type="ECO:0000256" key="3">
    <source>
        <dbReference type="ARBA" id="ARBA00022730"/>
    </source>
</evidence>
<evidence type="ECO:0000256" key="5">
    <source>
        <dbReference type="HAMAP-Rule" id="MF_00765"/>
    </source>
</evidence>
<dbReference type="GO" id="GO:0019843">
    <property type="term" value="F:rRNA binding"/>
    <property type="evidence" value="ECO:0007669"/>
    <property type="project" value="UniProtKB-UniRule"/>
</dbReference>
<dbReference type="GO" id="GO:1902626">
    <property type="term" value="P:assembly of large subunit precursor of preribosome"/>
    <property type="evidence" value="ECO:0007669"/>
    <property type="project" value="UniProtKB-UniRule"/>
</dbReference>
<dbReference type="InterPro" id="IPR023153">
    <property type="entry name" value="DarP_sf"/>
</dbReference>
<name>A0AAC8ZMX6_9GAMM</name>
<evidence type="ECO:0000313" key="7">
    <source>
        <dbReference type="Proteomes" id="UP000242800"/>
    </source>
</evidence>
<dbReference type="RefSeq" id="WP_064461293.1">
    <property type="nucleotide sequence ID" value="NZ_CP012505.1"/>
</dbReference>
<keyword evidence="2 5" id="KW-0690">Ribosome biogenesis</keyword>
<dbReference type="PANTHER" id="PTHR38101:SF1">
    <property type="entry name" value="UPF0307 PROTEIN YJGA"/>
    <property type="match status" value="1"/>
</dbReference>
<evidence type="ECO:0000256" key="4">
    <source>
        <dbReference type="ARBA" id="ARBA00022884"/>
    </source>
</evidence>
<keyword evidence="1 5" id="KW-0963">Cytoplasm</keyword>
<keyword evidence="4 5" id="KW-0694">RNA-binding</keyword>
<comment type="function">
    <text evidence="5">Member of a network of 50S ribosomal subunit biogenesis factors which assembles along the 30S-50S interface, preventing incorrect 23S rRNA structures from forming. Promotes peptidyl transferase center (PTC) maturation.</text>
</comment>
<dbReference type="Gene3D" id="1.10.60.30">
    <property type="entry name" value="PSPTO4464-like domains"/>
    <property type="match status" value="2"/>
</dbReference>
<dbReference type="Pfam" id="PF04751">
    <property type="entry name" value="DarP"/>
    <property type="match status" value="1"/>
</dbReference>
<accession>A0AAC8ZMX6</accession>
<evidence type="ECO:0000256" key="2">
    <source>
        <dbReference type="ARBA" id="ARBA00022517"/>
    </source>
</evidence>
<keyword evidence="3 5" id="KW-0699">rRNA-binding</keyword>
<dbReference type="CDD" id="cd16331">
    <property type="entry name" value="YjgA-like"/>
    <property type="match status" value="1"/>
</dbReference>
<organism evidence="6 7">
    <name type="scientific">Francisella persica ATCC VR-331</name>
    <dbReference type="NCBI Taxonomy" id="1086726"/>
    <lineage>
        <taxon>Bacteria</taxon>
        <taxon>Pseudomonadati</taxon>
        <taxon>Pseudomonadota</taxon>
        <taxon>Gammaproteobacteria</taxon>
        <taxon>Thiotrichales</taxon>
        <taxon>Francisellaceae</taxon>
        <taxon>Francisella</taxon>
    </lineage>
</organism>
<dbReference type="GO" id="GO:0043022">
    <property type="term" value="F:ribosome binding"/>
    <property type="evidence" value="ECO:0007669"/>
    <property type="project" value="UniProtKB-UniRule"/>
</dbReference>
<dbReference type="EMBL" id="CP012505">
    <property type="protein sequence ID" value="ALB01876.1"/>
    <property type="molecule type" value="Genomic_DNA"/>
</dbReference>
<sequence length="182" mass="21463">MGKVIDLDEIDRLERENSHYKAVKSKTSFKKDALEITDFGSSLTELSKKQLEKLPIDYNLKNSIITAKSLQKIALKRQTQFIGKLLRKTDNLDEIHKAYDVLVNKDKQANLMFKRLENIRNNLLDPFKMHDTLDILIQEFPDLDIQNLRQLIRNHYKEVEKNTTIKSFKEIFRLLKECSNIK</sequence>
<comment type="subcellular location">
    <subcellularLocation>
        <location evidence="5">Cytoplasm</location>
    </subcellularLocation>
    <text evidence="5">Associates with late stage pre-50S ribosomal subunits.</text>
</comment>
<dbReference type="HAMAP" id="MF_00765">
    <property type="entry name" value="DarP"/>
    <property type="match status" value="1"/>
</dbReference>
<dbReference type="PANTHER" id="PTHR38101">
    <property type="entry name" value="UPF0307 PROTEIN YJGA"/>
    <property type="match status" value="1"/>
</dbReference>
<proteinExistence type="inferred from homology"/>
<keyword evidence="7" id="KW-1185">Reference proteome</keyword>
<reference evidence="6 7" key="1">
    <citation type="journal article" date="2016" name="Int. J. Syst. Evol. Microbiol.">
        <title>Reclassification of Wolbachia persica as Francisella persica comb. nov. and emended description of the family Francisellaceae.</title>
        <authorList>
            <person name="Larson M.A."/>
            <person name="Nalbantoglu U."/>
            <person name="Sayood K."/>
            <person name="Zentz E.B."/>
            <person name="Cer R.Z."/>
            <person name="Iwen P.C."/>
            <person name="Francesconi S.C."/>
            <person name="Bishop-Lilly K.A."/>
            <person name="Mokashi V.P."/>
            <person name="Sjostedt A."/>
            <person name="Hinrichs S.H."/>
        </authorList>
    </citation>
    <scope>NUCLEOTIDE SEQUENCE [LARGE SCALE GENOMIC DNA]</scope>
    <source>
        <strain evidence="6 7">FSC845</strain>
    </source>
</reference>
<dbReference type="PIRSF" id="PIRSF016183">
    <property type="entry name" value="UCP016183"/>
    <property type="match status" value="1"/>
</dbReference>
<dbReference type="KEGG" id="fper:ACH24_04270"/>
<protein>
    <recommendedName>
        <fullName evidence="5">Dual-action ribosomal maturation protein DarP</fullName>
    </recommendedName>
    <alternativeName>
        <fullName evidence="5">Large ribosomal subunit assembly factor DarP</fullName>
    </alternativeName>
</protein>
<comment type="similarity">
    <text evidence="5">Belongs to the DarP family.</text>
</comment>
<dbReference type="AlphaFoldDB" id="A0AAC8ZMX6"/>
<evidence type="ECO:0000256" key="1">
    <source>
        <dbReference type="ARBA" id="ARBA00022490"/>
    </source>
</evidence>
<dbReference type="InterPro" id="IPR006839">
    <property type="entry name" value="DarP"/>
</dbReference>
<evidence type="ECO:0000313" key="6">
    <source>
        <dbReference type="EMBL" id="ALB01876.1"/>
    </source>
</evidence>
<gene>
    <name evidence="5" type="primary">darP</name>
    <name evidence="6" type="ORF">ACH24_04270</name>
</gene>
<dbReference type="Proteomes" id="UP000242800">
    <property type="component" value="Chromosome"/>
</dbReference>